<comment type="caution">
    <text evidence="1">The sequence shown here is derived from an EMBL/GenBank/DDBJ whole genome shotgun (WGS) entry which is preliminary data.</text>
</comment>
<feature type="non-terminal residue" evidence="1">
    <location>
        <position position="1"/>
    </location>
</feature>
<dbReference type="EMBL" id="CAJVPZ010056584">
    <property type="protein sequence ID" value="CAG8785892.1"/>
    <property type="molecule type" value="Genomic_DNA"/>
</dbReference>
<evidence type="ECO:0000313" key="1">
    <source>
        <dbReference type="EMBL" id="CAG8785892.1"/>
    </source>
</evidence>
<dbReference type="AlphaFoldDB" id="A0A9N9JJT6"/>
<evidence type="ECO:0000313" key="2">
    <source>
        <dbReference type="Proteomes" id="UP000789396"/>
    </source>
</evidence>
<dbReference type="Proteomes" id="UP000789396">
    <property type="component" value="Unassembled WGS sequence"/>
</dbReference>
<gene>
    <name evidence="1" type="ORF">RFULGI_LOCUS16253</name>
</gene>
<keyword evidence="2" id="KW-1185">Reference proteome</keyword>
<dbReference type="OrthoDB" id="2538079at2759"/>
<name>A0A9N9JJT6_9GLOM</name>
<accession>A0A9N9JJT6</accession>
<organism evidence="1 2">
    <name type="scientific">Racocetra fulgida</name>
    <dbReference type="NCBI Taxonomy" id="60492"/>
    <lineage>
        <taxon>Eukaryota</taxon>
        <taxon>Fungi</taxon>
        <taxon>Fungi incertae sedis</taxon>
        <taxon>Mucoromycota</taxon>
        <taxon>Glomeromycotina</taxon>
        <taxon>Glomeromycetes</taxon>
        <taxon>Diversisporales</taxon>
        <taxon>Gigasporaceae</taxon>
        <taxon>Racocetra</taxon>
    </lineage>
</organism>
<protein>
    <submittedName>
        <fullName evidence="1">17647_t:CDS:1</fullName>
    </submittedName>
</protein>
<proteinExistence type="predicted"/>
<feature type="non-terminal residue" evidence="1">
    <location>
        <position position="121"/>
    </location>
</feature>
<sequence>KITIPPLIPPSNNSMIIQSKIGSVTQTEIDLFISFLEQPSRIPKTALDNLIADGQAGQDVEALGLVYEPDNKTISGYAGSEGLDTIGHIAYTAYHILKTPCLWDENVTDNDPHEYGTTYKE</sequence>
<reference evidence="1" key="1">
    <citation type="submission" date="2021-06" db="EMBL/GenBank/DDBJ databases">
        <authorList>
            <person name="Kallberg Y."/>
            <person name="Tangrot J."/>
            <person name="Rosling A."/>
        </authorList>
    </citation>
    <scope>NUCLEOTIDE SEQUENCE</scope>
    <source>
        <strain evidence="1">IN212</strain>
    </source>
</reference>